<evidence type="ECO:0000313" key="1">
    <source>
        <dbReference type="EMBL" id="MCC2189239.1"/>
    </source>
</evidence>
<dbReference type="RefSeq" id="WP_227614648.1">
    <property type="nucleotide sequence ID" value="NZ_JAJEPR010000006.1"/>
</dbReference>
<organism evidence="1 2">
    <name type="scientific">Fusicatenibacter faecihominis</name>
    <dbReference type="NCBI Taxonomy" id="2881276"/>
    <lineage>
        <taxon>Bacteria</taxon>
        <taxon>Bacillati</taxon>
        <taxon>Bacillota</taxon>
        <taxon>Clostridia</taxon>
        <taxon>Lachnospirales</taxon>
        <taxon>Lachnospiraceae</taxon>
        <taxon>Fusicatenibacter</taxon>
    </lineage>
</organism>
<proteinExistence type="predicted"/>
<gene>
    <name evidence="1" type="ORF">LKD71_05330</name>
</gene>
<keyword evidence="2" id="KW-1185">Reference proteome</keyword>
<sequence length="94" mass="10623">MWRYRCPICKKMVENPNMGREDVKRIATKSIYCPHCNGRLYVEESGATVDLAGALVNFFKQVGGITISREEALANYYEDIDEDELDGSDVPNVC</sequence>
<name>A0AAE3J5P5_9FIRM</name>
<dbReference type="EMBL" id="JAJEPR010000006">
    <property type="protein sequence ID" value="MCC2189239.1"/>
    <property type="molecule type" value="Genomic_DNA"/>
</dbReference>
<comment type="caution">
    <text evidence="1">The sequence shown here is derived from an EMBL/GenBank/DDBJ whole genome shotgun (WGS) entry which is preliminary data.</text>
</comment>
<protein>
    <submittedName>
        <fullName evidence="1">Uncharacterized protein</fullName>
    </submittedName>
</protein>
<dbReference type="Proteomes" id="UP001197875">
    <property type="component" value="Unassembled WGS sequence"/>
</dbReference>
<dbReference type="AlphaFoldDB" id="A0AAE3J5P5"/>
<accession>A0AAE3J5P5</accession>
<evidence type="ECO:0000313" key="2">
    <source>
        <dbReference type="Proteomes" id="UP001197875"/>
    </source>
</evidence>
<reference evidence="1 2" key="1">
    <citation type="submission" date="2021-10" db="EMBL/GenBank/DDBJ databases">
        <title>Anaerobic single-cell dispensing facilitates the cultivation of human gut bacteria.</title>
        <authorList>
            <person name="Afrizal A."/>
        </authorList>
    </citation>
    <scope>NUCLEOTIDE SEQUENCE [LARGE SCALE GENOMIC DNA]</scope>
    <source>
        <strain evidence="1 2">CLA-AA-H277</strain>
    </source>
</reference>